<accession>A0A4Q7N537</accession>
<comment type="caution">
    <text evidence="1">The sequence shown here is derived from an EMBL/GenBank/DDBJ whole genome shotgun (WGS) entry which is preliminary data.</text>
</comment>
<evidence type="ECO:0008006" key="3">
    <source>
        <dbReference type="Google" id="ProtNLM"/>
    </source>
</evidence>
<reference evidence="1 2" key="1">
    <citation type="submission" date="2019-02" db="EMBL/GenBank/DDBJ databases">
        <title>Genomic Encyclopedia of Type Strains, Phase IV (KMG-IV): sequencing the most valuable type-strain genomes for metagenomic binning, comparative biology and taxonomic classification.</title>
        <authorList>
            <person name="Goeker M."/>
        </authorList>
    </citation>
    <scope>NUCLEOTIDE SEQUENCE [LARGE SCALE GENOMIC DNA]</scope>
    <source>
        <strain evidence="1 2">DSM 18116</strain>
    </source>
</reference>
<keyword evidence="2" id="KW-1185">Reference proteome</keyword>
<dbReference type="OrthoDB" id="650598at2"/>
<sequence length="261" mass="29216">MPIFYTGITRTIYFRNRVLSAIPVFLLLTFFSACKKTKLYDVNPATIQPVNLLDDGVVLRANLSGKHPIRYGSALAMFNKSFDQRNIFVNSFPQRMDLYAQPDTMPHDRPVISVDLQLETGKIYSMFIYGEKATATFSILEDQYPAYRENDSLTFIRFANFSEGQPVSVNIKGMAPGSLIQSLPFKSVTDFALFKAAPGVADHEFEIREQASGNLITSFATVNIGNINLPLWLGRPFTLILTGRASGTGTNQQKIVVMKHR</sequence>
<evidence type="ECO:0000313" key="2">
    <source>
        <dbReference type="Proteomes" id="UP000293874"/>
    </source>
</evidence>
<name>A0A4Q7N537_9BACT</name>
<gene>
    <name evidence="1" type="ORF">EV199_2007</name>
</gene>
<dbReference type="RefSeq" id="WP_130540444.1">
    <property type="nucleotide sequence ID" value="NZ_CP042431.1"/>
</dbReference>
<dbReference type="AlphaFoldDB" id="A0A4Q7N537"/>
<dbReference type="Proteomes" id="UP000293874">
    <property type="component" value="Unassembled WGS sequence"/>
</dbReference>
<dbReference type="EMBL" id="SGXA01000001">
    <property type="protein sequence ID" value="RZS76129.1"/>
    <property type="molecule type" value="Genomic_DNA"/>
</dbReference>
<evidence type="ECO:0000313" key="1">
    <source>
        <dbReference type="EMBL" id="RZS76129.1"/>
    </source>
</evidence>
<organism evidence="1 2">
    <name type="scientific">Pseudobacter ginsenosidimutans</name>
    <dbReference type="NCBI Taxonomy" id="661488"/>
    <lineage>
        <taxon>Bacteria</taxon>
        <taxon>Pseudomonadati</taxon>
        <taxon>Bacteroidota</taxon>
        <taxon>Chitinophagia</taxon>
        <taxon>Chitinophagales</taxon>
        <taxon>Chitinophagaceae</taxon>
        <taxon>Pseudobacter</taxon>
    </lineage>
</organism>
<protein>
    <recommendedName>
        <fullName evidence="3">DUF4397 domain-containing protein</fullName>
    </recommendedName>
</protein>
<proteinExistence type="predicted"/>